<dbReference type="InterPro" id="IPR018480">
    <property type="entry name" value="PNAcMuramoyl-5peptid_Trfase_CS"/>
</dbReference>
<evidence type="ECO:0000256" key="6">
    <source>
        <dbReference type="ARBA" id="ARBA00023136"/>
    </source>
</evidence>
<dbReference type="InterPro" id="IPR000715">
    <property type="entry name" value="Glycosyl_transferase_4"/>
</dbReference>
<dbReference type="PANTHER" id="PTHR22926">
    <property type="entry name" value="PHOSPHO-N-ACETYLMURAMOYL-PENTAPEPTIDE-TRANSFERASE"/>
    <property type="match status" value="1"/>
</dbReference>
<gene>
    <name evidence="7 9" type="primary">mraY</name>
    <name evidence="9" type="ORF">ACFSTF_06540</name>
</gene>
<feature type="transmembrane region" description="Helical" evidence="7">
    <location>
        <begin position="253"/>
        <end position="275"/>
    </location>
</feature>
<reference evidence="10" key="1">
    <citation type="journal article" date="2019" name="Int. J. Syst. Evol. Microbiol.">
        <title>The Global Catalogue of Microorganisms (GCM) 10K type strain sequencing project: providing services to taxonomists for standard genome sequencing and annotation.</title>
        <authorList>
            <consortium name="The Broad Institute Genomics Platform"/>
            <consortium name="The Broad Institute Genome Sequencing Center for Infectious Disease"/>
            <person name="Wu L."/>
            <person name="Ma J."/>
        </authorList>
    </citation>
    <scope>NUCLEOTIDE SEQUENCE [LARGE SCALE GENOMIC DNA]</scope>
    <source>
        <strain evidence="10">TISTR 2241</strain>
    </source>
</reference>
<keyword evidence="7" id="KW-0573">Peptidoglycan synthesis</keyword>
<comment type="cofactor">
    <cofactor evidence="7">
        <name>Mg(2+)</name>
        <dbReference type="ChEBI" id="CHEBI:18420"/>
    </cofactor>
</comment>
<comment type="catalytic activity">
    <reaction evidence="7">
        <text>UDP-N-acetyl-alpha-D-muramoyl-L-alanyl-gamma-D-glutamyl-meso-2,6-diaminopimeloyl-D-alanyl-D-alanine + di-trans,octa-cis-undecaprenyl phosphate = di-trans,octa-cis-undecaprenyl diphospho-N-acetyl-alpha-D-muramoyl-L-alanyl-D-glutamyl-meso-2,6-diaminopimeloyl-D-alanyl-D-alanine + UMP</text>
        <dbReference type="Rhea" id="RHEA:28386"/>
        <dbReference type="ChEBI" id="CHEBI:57865"/>
        <dbReference type="ChEBI" id="CHEBI:60392"/>
        <dbReference type="ChEBI" id="CHEBI:61386"/>
        <dbReference type="ChEBI" id="CHEBI:61387"/>
        <dbReference type="EC" id="2.7.8.13"/>
    </reaction>
</comment>
<keyword evidence="7" id="KW-0133">Cell shape</keyword>
<keyword evidence="7" id="KW-0479">Metal-binding</keyword>
<dbReference type="Pfam" id="PF10555">
    <property type="entry name" value="MraY_sig1"/>
    <property type="match status" value="1"/>
</dbReference>
<dbReference type="InterPro" id="IPR003524">
    <property type="entry name" value="PNAcMuramoyl-5peptid_Trfase"/>
</dbReference>
<dbReference type="Pfam" id="PF00953">
    <property type="entry name" value="Glycos_transf_4"/>
    <property type="match status" value="1"/>
</dbReference>
<keyword evidence="7" id="KW-0132">Cell division</keyword>
<evidence type="ECO:0000313" key="10">
    <source>
        <dbReference type="Proteomes" id="UP001597458"/>
    </source>
</evidence>
<comment type="subcellular location">
    <subcellularLocation>
        <location evidence="7">Cell membrane</location>
        <topology evidence="7">Multi-pass membrane protein</topology>
    </subcellularLocation>
    <subcellularLocation>
        <location evidence="1">Membrane</location>
        <topology evidence="1">Multi-pass membrane protein</topology>
    </subcellularLocation>
</comment>
<keyword evidence="7" id="KW-0460">Magnesium</keyword>
<dbReference type="Proteomes" id="UP001597458">
    <property type="component" value="Unassembled WGS sequence"/>
</dbReference>
<keyword evidence="7" id="KW-0131">Cell cycle</keyword>
<dbReference type="CDD" id="cd06852">
    <property type="entry name" value="GT_MraY"/>
    <property type="match status" value="1"/>
</dbReference>
<keyword evidence="5 7" id="KW-1133">Transmembrane helix</keyword>
<evidence type="ECO:0000256" key="4">
    <source>
        <dbReference type="ARBA" id="ARBA00022692"/>
    </source>
</evidence>
<comment type="similarity">
    <text evidence="2 7">Belongs to the glycosyltransferase 4 family. MraY subfamily.</text>
</comment>
<keyword evidence="7" id="KW-1003">Cell membrane</keyword>
<feature type="transmembrane region" description="Helical" evidence="7">
    <location>
        <begin position="6"/>
        <end position="27"/>
    </location>
</feature>
<dbReference type="PROSITE" id="PS01347">
    <property type="entry name" value="MRAY_1"/>
    <property type="match status" value="1"/>
</dbReference>
<dbReference type="PANTHER" id="PTHR22926:SF5">
    <property type="entry name" value="PHOSPHO-N-ACETYLMURAMOYL-PENTAPEPTIDE-TRANSFERASE HOMOLOG"/>
    <property type="match status" value="1"/>
</dbReference>
<evidence type="ECO:0000256" key="1">
    <source>
        <dbReference type="ARBA" id="ARBA00004141"/>
    </source>
</evidence>
<dbReference type="EC" id="2.7.8.13" evidence="7 8"/>
<name>A0ABW5PQ19_9BACI</name>
<evidence type="ECO:0000256" key="2">
    <source>
        <dbReference type="ARBA" id="ARBA00005583"/>
    </source>
</evidence>
<dbReference type="NCBIfam" id="TIGR00445">
    <property type="entry name" value="mraY"/>
    <property type="match status" value="1"/>
</dbReference>
<keyword evidence="3 7" id="KW-0808">Transferase</keyword>
<dbReference type="PROSITE" id="PS01348">
    <property type="entry name" value="MRAY_2"/>
    <property type="match status" value="1"/>
</dbReference>
<protein>
    <recommendedName>
        <fullName evidence="7 8">Phospho-N-acetylmuramoyl-pentapeptide-transferase</fullName>
        <ecNumber evidence="7 8">2.7.8.13</ecNumber>
    </recommendedName>
    <alternativeName>
        <fullName evidence="7">UDP-MurNAc-pentapeptide phosphotransferase</fullName>
    </alternativeName>
</protein>
<keyword evidence="4 7" id="KW-0812">Transmembrane</keyword>
<evidence type="ECO:0000313" key="9">
    <source>
        <dbReference type="EMBL" id="MFD2616969.1"/>
    </source>
</evidence>
<comment type="function">
    <text evidence="7">Catalyzes the initial step of the lipid cycle reactions in the biosynthesis of the cell wall peptidoglycan: transfers peptidoglycan precursor phospho-MurNAc-pentapeptide from UDP-MurNAc-pentapeptide onto the lipid carrier undecaprenyl phosphate, yielding undecaprenyl-pyrophosphoryl-MurNAc-pentapeptide, known as lipid I.</text>
</comment>
<keyword evidence="7" id="KW-0961">Cell wall biogenesis/degradation</keyword>
<keyword evidence="10" id="KW-1185">Reference proteome</keyword>
<feature type="transmembrane region" description="Helical" evidence="7">
    <location>
        <begin position="81"/>
        <end position="104"/>
    </location>
</feature>
<comment type="caution">
    <text evidence="9">The sequence shown here is derived from an EMBL/GenBank/DDBJ whole genome shotgun (WGS) entry which is preliminary data.</text>
</comment>
<evidence type="ECO:0000256" key="5">
    <source>
        <dbReference type="ARBA" id="ARBA00022989"/>
    </source>
</evidence>
<dbReference type="RefSeq" id="WP_373681511.1">
    <property type="nucleotide sequence ID" value="NZ_JBHUMR010000008.1"/>
</dbReference>
<feature type="transmembrane region" description="Helical" evidence="7">
    <location>
        <begin position="203"/>
        <end position="220"/>
    </location>
</feature>
<dbReference type="EMBL" id="JBHUMR010000008">
    <property type="protein sequence ID" value="MFD2616969.1"/>
    <property type="molecule type" value="Genomic_DNA"/>
</dbReference>
<sequence length="322" mass="35152">MAFVLLFSLASAFLVTLVFAPFFIPILRTLKFGQYIREEGPKSHQKKAGTPSMGGIIILVGLICGTVIVGLKYHLVTTDTYLLLLVTIGFGLIGFLDDFIKIVMKRNMGLTSKQKLLGQLLVSLIFIIVLYQTEFSTVLSIPGTQWSIDLHFAYAILVIIMFLGTSNGTNLTDGMDGLLTGVSVISFGAYALIAYLLEQNMDIAVFSLSVVGALLGFLLFNAYPAKVFMGDTGSLALGGALAAISILTKTELLLIVIGAIYVIETLSVMIQVVSFKTTGKRVFKMSPLHHHFELSGWSEWKVVTMFWLLGLIFAVIGIYIEV</sequence>
<organism evidence="9 10">
    <name type="scientific">Terrilactibacillus laevilacticus</name>
    <dbReference type="NCBI Taxonomy" id="1380157"/>
    <lineage>
        <taxon>Bacteria</taxon>
        <taxon>Bacillati</taxon>
        <taxon>Bacillota</taxon>
        <taxon>Bacilli</taxon>
        <taxon>Bacillales</taxon>
        <taxon>Bacillaceae</taxon>
        <taxon>Terrilactibacillus</taxon>
    </lineage>
</organism>
<evidence type="ECO:0000256" key="3">
    <source>
        <dbReference type="ARBA" id="ARBA00022679"/>
    </source>
</evidence>
<feature type="transmembrane region" description="Helical" evidence="7">
    <location>
        <begin position="145"/>
        <end position="165"/>
    </location>
</feature>
<dbReference type="HAMAP" id="MF_00038">
    <property type="entry name" value="MraY"/>
    <property type="match status" value="1"/>
</dbReference>
<proteinExistence type="inferred from homology"/>
<dbReference type="GO" id="GO:0016740">
    <property type="term" value="F:transferase activity"/>
    <property type="evidence" value="ECO:0007669"/>
    <property type="project" value="UniProtKB-KW"/>
</dbReference>
<evidence type="ECO:0000256" key="7">
    <source>
        <dbReference type="HAMAP-Rule" id="MF_00038"/>
    </source>
</evidence>
<feature type="transmembrane region" description="Helical" evidence="7">
    <location>
        <begin position="48"/>
        <end position="69"/>
    </location>
</feature>
<comment type="pathway">
    <text evidence="7">Cell wall biogenesis; peptidoglycan biosynthesis.</text>
</comment>
<feature type="transmembrane region" description="Helical" evidence="7">
    <location>
        <begin position="177"/>
        <end position="197"/>
    </location>
</feature>
<feature type="transmembrane region" description="Helical" evidence="7">
    <location>
        <begin position="116"/>
        <end position="133"/>
    </location>
</feature>
<keyword evidence="6 7" id="KW-0472">Membrane</keyword>
<accession>A0ABW5PQ19</accession>
<feature type="transmembrane region" description="Helical" evidence="7">
    <location>
        <begin position="302"/>
        <end position="320"/>
    </location>
</feature>
<evidence type="ECO:0000256" key="8">
    <source>
        <dbReference type="NCBIfam" id="TIGR00445"/>
    </source>
</evidence>